<dbReference type="Pfam" id="PF00550">
    <property type="entry name" value="PP-binding"/>
    <property type="match status" value="3"/>
</dbReference>
<evidence type="ECO:0000256" key="7">
    <source>
        <dbReference type="SAM" id="MobiDB-lite"/>
    </source>
</evidence>
<dbReference type="GO" id="GO:0017000">
    <property type="term" value="P:antibiotic biosynthetic process"/>
    <property type="evidence" value="ECO:0007669"/>
    <property type="project" value="UniProtKB-KW"/>
</dbReference>
<dbReference type="Gene3D" id="3.40.50.980">
    <property type="match status" value="4"/>
</dbReference>
<dbReference type="Pfam" id="PF00501">
    <property type="entry name" value="AMP-binding"/>
    <property type="match status" value="3"/>
</dbReference>
<dbReference type="PANTHER" id="PTHR45527:SF1">
    <property type="entry name" value="FATTY ACID SYNTHASE"/>
    <property type="match status" value="1"/>
</dbReference>
<evidence type="ECO:0000256" key="5">
    <source>
        <dbReference type="ARBA" id="ARBA00022737"/>
    </source>
</evidence>
<dbReference type="PROSITE" id="PS50075">
    <property type="entry name" value="CARRIER"/>
    <property type="match status" value="3"/>
</dbReference>
<comment type="cofactor">
    <cofactor evidence="1">
        <name>pantetheine 4'-phosphate</name>
        <dbReference type="ChEBI" id="CHEBI:47942"/>
    </cofactor>
</comment>
<sequence>MRGNRNNRGDLTEPTGFPLSFGQQRMWFVNRLENAGAAYTMAMAVRLVGRLRTAALEAAWADVVGRHEALRTVFAEADGEIWQRVRDEPPAGLGNRGVTEEELARALAAEAGREFDLRAEPPCRATLYALSPREHVLLLVVHHIAVDGRSLEVLARDLSRAYAARSRGRTPEWPPLPVAYTDFARRQQELLGAEQDPESVYGRQLAYWRQALAGLPAQLDLPCDRPRPAEPRHEGSSVPVRVPPDTHRALLKIADDCGATPLTVVRAALAVLLSRLGAGDDIPIGSPVDGRTGQSLDDLVGFVANTLVLRTDLSGDPAFTDLVRRVRATGRAAEAHQDLPFEHLVGVLNPDRSLARHPLFQVLLVMEDSPGSAWDLPGLTAVPERVGIEAARDDLTFGLFDLYLNLTERHDADGRPDGIDGGLWHSAALFDRETAALLAARLTAVLAQVTADPALRLSETGVLLDGEETRLLTEVNTGREAAPRTTVPARFAEVAARFPDAAAVVSDADTLTYAELDARANRFARYLHAGGVAPGHRVGVVLPRSAGLVVALLGIAKAGALAVPVDPSYPAERVRYLLEDSAPTLVVSGEEALREAFLRDFSAAPLPVRVPPESGLYVMYTSGSTGTPKGVTATHDNVATLALDTCWDGIGTGRVLFHAPHAFDAATFELWVPLLNGGCVVVAPEAEPTGSALARLADAHALTAVHVTAGLFRVLAQETPDCFKGLRHVLTGGDVVPAEAVARVTEACPDTTLHHLYGPTEITLCATTYTVPPGAQAPAVLPIGGPRDGVRVFVLDRALRPVPPGVAGELYVAGRGVAPGYLNRPARTAERFVACPYGGGRMYRTGDLVRWDRHGRLVFLRRADDQVKVRGFRIEPAEVEAVLGRAPGVEQAAVVVREDRPGDKRLVAYVVGTADGLPDFAAEHLPDYMLPGTVVPLDALPLTPNGKVDRAALPAPDHAAATSGRPPRTPQEQTLCRLFAEVLGLDRAGIDDRFFELGGDSLLAMRLISRVRTVLGVEIPLTVLFETPTVAGLAGLLNELGAGRPRVVAARRPEILPLSFGQQRMWFANRLEDTGAYNMAMAVRLTGSLDLPALRAAWADVIARHEPLRTVFPERDGVPHQLVLDAGRPEPGDAPGIPDLPVVPADEESLDAVLTEHIGRRFALDTAPPRRATLFNLADDAAHVFLVVVHHIAADGWSMGVLARDLSTAYTARSAGRAPDWAPLPVQYADFTLWQHALLDSGNGLLDTQLAHWTEALAGLPDQLELPTDRPRPATASHRGAVLPFTVEARTHQRLGAVARACDTTLFTVVQAAVVLLLSRLGAGEDIPLGTPVTDRTDESLDGVVGFFLNTLVLRTDAGGDPSFTELVTRARDADLAAYAHQDLPFEHLVEALKPARSTARHPLFQVLLVLEDELHPAWDLPGLAAAPVPVAPATVEFDLVFGLGERPGGTGLDGYLEFATDLFDPDGAQRLVTRLLAVLDQVAADPELRVGEVELLAPEERRRLVTGVNVGAADPGGRTVLDRFDATVLRSRADTAVTAGATSLTYGQLDARANRFAWYLRSKGVTLGDRVAVTLPRSTELVVVLLGIAKAGAVFVPVDTSYPAERVRFLLADSAPVLVVGEEELREAAAGGFPAASLPVRVVPDSALYVMYTSGSTGVPKGVVATHGGVAGLALNSCWGDIGTAGRVLFHAPHAFDASTFELWVPLLNGGCVVVAPEVGLDGGTLARLVGEYGLTAVHVTAGLFRVLAQETPECFTGLRHVLTGGDVVPAEAVARVAEACPGVEIRHLYGPTETTLCATAYVIGQGAEVPSVLPIGAPRDGLRVFVLDGFLRSVPVGVAGELYVAGGGVARGYLGRAALTAERFVACPYGDGRMYRTGDLVRWDRDGDLVFLGRADDQVKIRGFRVEPAEVEAVLGQCPGVEQAAVAVREDRPGHKRLVAYVVGEAARVREFAAERLPDHMTPSATVVLEALPLTVNGKVDRALLPAPDHAAPESSARAPRTPQEQILCRLFAEVLGLDVARVGIDDGFFDLGGDSLLATRLASRVKGALGAEISVRALFEAPTVAGLAGRLDEFEAVRPTLVPAQRPDPLPLSFGQQRMWFLHSLEGPSATNNIPLAVRLTGELKAAALEAAWADVVARHETLRTRYPEHGDSARQDIVDAAEVPVHLAVVGIGADDVERALAAGVAQGFRIERELPWRVTLFEVAPAEHVLLIVVHHIAADGWSMGVLADDLATAYAARAEGRAPGWAPLPVQYADFTLWQRDLLTQDTPDGLFGRQAAFWSETLAGLPEHLKLPFDRPRPPVATHRGAFLPFTVDATAHRRLAEIARECDATLFMVAQAAVAVLLSRLGAGEDIPLGTPVAGRTDEAVDHLVGNFLNTLVLRTDLSGDPSFTELVGRVRETDLAAYAHQDLPFEHLVEVLNPVRSLARHPLFQVAFALQNAPETHFDAPGLESRPVPVEMSTSKFDLSVLMWERRDSDGAPAGLDCYLEFATDLFDPATAERLVARLLRVLDQVTADPAVRAGAVDVLGADERTRVTEAVAPRRADTRDTTVPQRFAQVVARHGDAVAVETADGTLTYRELDARADRCAQYLHAKGVTAGDRVAVLLDRSAELVAVLLGIAKAGAAAVPIDTAYPVERVRFLLEDAEPVLVMTRSEVVEALRYFPAVPPSAPVAPDSGLYVMYTSGSTGTPKGVLATHANITALALDPCWRGIGTGRTLFHAPHTFDASTLELWVPLLNGGCVVVAPPLDLDGETVARLADAHALTAVHVTAGLFRVLAQETPDCFKGLRHVLTGGDVVPAEAVARVTEACPGVAVHHLYGPTETTLCATTHTLAPGTAAPAVLPIGRPRDGVRVFVLDPLLRPVPTDVAGELYVAGEGVARGYLGRAALTAGRFVACPYGGGRMYRTGDLVRWDRDGGLVFLGRADDQVKIRGFRIEPAEVEAVLGQCPGVDQAAVVVREDRPGDKRLVAYVVGEADGVRDFAAERLPDYMLPGAVVTLDALPVTDNGKVDRAALPAPDHAAVSGKRAPRTPLETLFCGLFAEVLGLMTPDARTGPPVPRPDVPHPDVPEPLVPRPDLPDRPNGPNSGPPRPPAAPAPPAAPEAPDPAFAVGADANFFELGGDSIISLQLVARAARAGYRISATDVFQHKTPEALALAARPVTEEETRHDDGDGPVPLTPVMRQLADRRALAGPLHQSVMVWTPVGLTAADLTTALQAVLDHHGALRLRLGPDDTGTLPDATGATGTLHIRPPGSVHAADLLRTVRVPGPAEQITAAIVREQCAAATGRLDPRSGTVLQAVRFDAGAHRPGRLFLAAHHLCVDSASWRILLDDLALACEAVQAGTTPALPPVRTSFRRWAELLRQAAHDPARTAELPLWQRVGAPTAPLLPAAPTGPGGSGTLSMSLAPETSAALLTTVPAAFHAEVTEVLLAALVLAVADWRGRPGAVLVDLERHGRESGLAPGTDLSRTVGWFTSVHPVRLDPGGAEPGARSGAPDPGTVLKRVKEQLRELPEHGIGHGLLRHLNARTAPALAGLATPPLLFNYLGRVPAADERRTAATAWTATGDAHPPEGVRTHPVDLDARTVDTDDGPRLTAHWAWDPALVSEAAVRRLGHAWFRAAEALVACAAQTDAGGRTPSDLDLVALTQDDIDQLETEWGK</sequence>
<evidence type="ECO:0000256" key="3">
    <source>
        <dbReference type="ARBA" id="ARBA00022450"/>
    </source>
</evidence>
<dbReference type="GO" id="GO:0031177">
    <property type="term" value="F:phosphopantetheine binding"/>
    <property type="evidence" value="ECO:0007669"/>
    <property type="project" value="InterPro"/>
</dbReference>
<dbReference type="SUPFAM" id="SSF56801">
    <property type="entry name" value="Acetyl-CoA synthetase-like"/>
    <property type="match status" value="3"/>
</dbReference>
<dbReference type="Gene3D" id="2.30.38.10">
    <property type="entry name" value="Luciferase, Domain 3"/>
    <property type="match status" value="2"/>
</dbReference>
<dbReference type="GO" id="GO:0044550">
    <property type="term" value="P:secondary metabolite biosynthetic process"/>
    <property type="evidence" value="ECO:0007669"/>
    <property type="project" value="TreeGrafter"/>
</dbReference>
<dbReference type="Gene3D" id="3.30.300.30">
    <property type="match status" value="3"/>
</dbReference>
<dbReference type="CDD" id="cd12117">
    <property type="entry name" value="A_NRPS_Srf_like"/>
    <property type="match status" value="3"/>
</dbReference>
<dbReference type="PANTHER" id="PTHR45527">
    <property type="entry name" value="NONRIBOSOMAL PEPTIDE SYNTHETASE"/>
    <property type="match status" value="1"/>
</dbReference>
<dbReference type="CDD" id="cd19540">
    <property type="entry name" value="LCL_NRPS-like"/>
    <property type="match status" value="3"/>
</dbReference>
<keyword evidence="6" id="KW-0045">Antibiotic biosynthesis</keyword>
<dbReference type="Pfam" id="PF13193">
    <property type="entry name" value="AMP-binding_C"/>
    <property type="match status" value="3"/>
</dbReference>
<dbReference type="InterPro" id="IPR009081">
    <property type="entry name" value="PP-bd_ACP"/>
</dbReference>
<dbReference type="InterPro" id="IPR042099">
    <property type="entry name" value="ANL_N_sf"/>
</dbReference>
<keyword evidence="10" id="KW-1185">Reference proteome</keyword>
<feature type="domain" description="Carrier" evidence="8">
    <location>
        <begin position="966"/>
        <end position="1041"/>
    </location>
</feature>
<feature type="compositionally biased region" description="Basic and acidic residues" evidence="7">
    <location>
        <begin position="222"/>
        <end position="235"/>
    </location>
</feature>
<dbReference type="InterPro" id="IPR045851">
    <property type="entry name" value="AMP-bd_C_sf"/>
</dbReference>
<keyword evidence="3" id="KW-0596">Phosphopantetheine</keyword>
<dbReference type="NCBIfam" id="TIGR01720">
    <property type="entry name" value="NRPS-para261"/>
    <property type="match status" value="1"/>
</dbReference>
<name>A0A401VV80_STREY</name>
<organism evidence="9 10">
    <name type="scientific">Streptomyces paromomycinus</name>
    <name type="common">Streptomyces rimosus subsp. paromomycinus</name>
    <dbReference type="NCBI Taxonomy" id="92743"/>
    <lineage>
        <taxon>Bacteria</taxon>
        <taxon>Bacillati</taxon>
        <taxon>Actinomycetota</taxon>
        <taxon>Actinomycetes</taxon>
        <taxon>Kitasatosporales</taxon>
        <taxon>Streptomycetaceae</taxon>
        <taxon>Streptomyces</taxon>
    </lineage>
</organism>
<dbReference type="InterPro" id="IPR010071">
    <property type="entry name" value="AA_adenyl_dom"/>
</dbReference>
<dbReference type="PROSITE" id="PS00012">
    <property type="entry name" value="PHOSPHOPANTETHEINE"/>
    <property type="match status" value="3"/>
</dbReference>
<feature type="region of interest" description="Disordered" evidence="7">
    <location>
        <begin position="3058"/>
        <end position="3114"/>
    </location>
</feature>
<dbReference type="SUPFAM" id="SSF47336">
    <property type="entry name" value="ACP-like"/>
    <property type="match status" value="3"/>
</dbReference>
<feature type="domain" description="Carrier" evidence="8">
    <location>
        <begin position="2001"/>
        <end position="2078"/>
    </location>
</feature>
<dbReference type="Gene3D" id="3.30.559.30">
    <property type="entry name" value="Nonribosomal peptide synthetase, condensation domain"/>
    <property type="match status" value="4"/>
</dbReference>
<dbReference type="GO" id="GO:0072330">
    <property type="term" value="P:monocarboxylic acid biosynthetic process"/>
    <property type="evidence" value="ECO:0007669"/>
    <property type="project" value="UniProtKB-ARBA"/>
</dbReference>
<dbReference type="NCBIfam" id="NF003417">
    <property type="entry name" value="PRK04813.1"/>
    <property type="match status" value="3"/>
</dbReference>
<accession>A0A401VV80</accession>
<dbReference type="SMART" id="SM01294">
    <property type="entry name" value="PKS_PP_betabranch"/>
    <property type="match status" value="1"/>
</dbReference>
<feature type="compositionally biased region" description="Pro residues" evidence="7">
    <location>
        <begin position="3093"/>
        <end position="3111"/>
    </location>
</feature>
<dbReference type="InterPro" id="IPR001242">
    <property type="entry name" value="Condensation_dom"/>
</dbReference>
<dbReference type="InterPro" id="IPR010060">
    <property type="entry name" value="NRPS_synth"/>
</dbReference>
<dbReference type="NCBIfam" id="TIGR01733">
    <property type="entry name" value="AA-adenyl-dom"/>
    <property type="match status" value="3"/>
</dbReference>
<dbReference type="GO" id="GO:0043041">
    <property type="term" value="P:amino acid activation for nonribosomal peptide biosynthetic process"/>
    <property type="evidence" value="ECO:0007669"/>
    <property type="project" value="TreeGrafter"/>
</dbReference>
<feature type="region of interest" description="Disordered" evidence="7">
    <location>
        <begin position="219"/>
        <end position="241"/>
    </location>
</feature>
<gene>
    <name evidence="9" type="ORF">GKJPGBOP_00601</name>
</gene>
<dbReference type="Gene3D" id="3.40.50.12780">
    <property type="entry name" value="N-terminal domain of ligase-like"/>
    <property type="match status" value="1"/>
</dbReference>
<proteinExistence type="inferred from homology"/>
<evidence type="ECO:0000313" key="10">
    <source>
        <dbReference type="Proteomes" id="UP000286746"/>
    </source>
</evidence>
<protein>
    <submittedName>
        <fullName evidence="9">Non-ribosomal peptide synthetase</fullName>
    </submittedName>
</protein>
<dbReference type="Gene3D" id="1.10.1200.10">
    <property type="entry name" value="ACP-like"/>
    <property type="match status" value="3"/>
</dbReference>
<reference evidence="9 10" key="1">
    <citation type="submission" date="2018-11" db="EMBL/GenBank/DDBJ databases">
        <title>Whole genome sequence of Streptomyces paromomycinus NBRC 15454(T).</title>
        <authorList>
            <person name="Komaki H."/>
            <person name="Tamura T."/>
        </authorList>
    </citation>
    <scope>NUCLEOTIDE SEQUENCE [LARGE SCALE GENOMIC DNA]</scope>
    <source>
        <strain evidence="9 10">NBRC 15454</strain>
    </source>
</reference>
<dbReference type="PROSITE" id="PS00455">
    <property type="entry name" value="AMP_BINDING"/>
    <property type="match status" value="3"/>
</dbReference>
<feature type="domain" description="Carrier" evidence="8">
    <location>
        <begin position="3093"/>
        <end position="3169"/>
    </location>
</feature>
<keyword evidence="4" id="KW-0597">Phosphoprotein</keyword>
<dbReference type="SUPFAM" id="SSF52777">
    <property type="entry name" value="CoA-dependent acyltransferases"/>
    <property type="match status" value="8"/>
</dbReference>
<dbReference type="GO" id="GO:0003824">
    <property type="term" value="F:catalytic activity"/>
    <property type="evidence" value="ECO:0007669"/>
    <property type="project" value="InterPro"/>
</dbReference>
<dbReference type="InterPro" id="IPR025110">
    <property type="entry name" value="AMP-bd_C"/>
</dbReference>
<dbReference type="FunFam" id="1.10.1200.10:FF:000016">
    <property type="entry name" value="Non-ribosomal peptide synthase"/>
    <property type="match status" value="2"/>
</dbReference>
<evidence type="ECO:0000256" key="1">
    <source>
        <dbReference type="ARBA" id="ARBA00001957"/>
    </source>
</evidence>
<dbReference type="GO" id="GO:0005829">
    <property type="term" value="C:cytosol"/>
    <property type="evidence" value="ECO:0007669"/>
    <property type="project" value="TreeGrafter"/>
</dbReference>
<evidence type="ECO:0000256" key="4">
    <source>
        <dbReference type="ARBA" id="ARBA00022553"/>
    </source>
</evidence>
<keyword evidence="5" id="KW-0677">Repeat</keyword>
<comment type="caution">
    <text evidence="9">The sequence shown here is derived from an EMBL/GenBank/DDBJ whole genome shotgun (WGS) entry which is preliminary data.</text>
</comment>
<evidence type="ECO:0000256" key="2">
    <source>
        <dbReference type="ARBA" id="ARBA00006432"/>
    </source>
</evidence>
<dbReference type="InterPro" id="IPR020845">
    <property type="entry name" value="AMP-binding_CS"/>
</dbReference>
<dbReference type="InterPro" id="IPR036736">
    <property type="entry name" value="ACP-like_sf"/>
</dbReference>
<dbReference type="InterPro" id="IPR023213">
    <property type="entry name" value="CAT-like_dom_sf"/>
</dbReference>
<dbReference type="Pfam" id="PF00668">
    <property type="entry name" value="Condensation"/>
    <property type="match status" value="4"/>
</dbReference>
<evidence type="ECO:0000256" key="6">
    <source>
        <dbReference type="ARBA" id="ARBA00023194"/>
    </source>
</evidence>
<evidence type="ECO:0000259" key="8">
    <source>
        <dbReference type="PROSITE" id="PS50075"/>
    </source>
</evidence>
<dbReference type="SMART" id="SM00823">
    <property type="entry name" value="PKS_PP"/>
    <property type="match status" value="3"/>
</dbReference>
<dbReference type="InterPro" id="IPR000873">
    <property type="entry name" value="AMP-dep_synth/lig_dom"/>
</dbReference>
<comment type="similarity">
    <text evidence="2">Belongs to the ATP-dependent AMP-binding enzyme family.</text>
</comment>
<dbReference type="FunFam" id="3.30.300.30:FF:000010">
    <property type="entry name" value="Enterobactin synthetase component F"/>
    <property type="match status" value="3"/>
</dbReference>
<dbReference type="Proteomes" id="UP000286746">
    <property type="component" value="Unassembled WGS sequence"/>
</dbReference>
<dbReference type="Gene3D" id="3.30.559.10">
    <property type="entry name" value="Chloramphenicol acetyltransferase-like domain"/>
    <property type="match status" value="4"/>
</dbReference>
<dbReference type="GO" id="GO:0008610">
    <property type="term" value="P:lipid biosynthetic process"/>
    <property type="evidence" value="ECO:0007669"/>
    <property type="project" value="UniProtKB-ARBA"/>
</dbReference>
<dbReference type="InterPro" id="IPR006162">
    <property type="entry name" value="Ppantetheine_attach_site"/>
</dbReference>
<dbReference type="InterPro" id="IPR020806">
    <property type="entry name" value="PKS_PP-bd"/>
</dbReference>
<dbReference type="EMBL" id="BHZD01000001">
    <property type="protein sequence ID" value="GCD40948.1"/>
    <property type="molecule type" value="Genomic_DNA"/>
</dbReference>
<evidence type="ECO:0000313" key="9">
    <source>
        <dbReference type="EMBL" id="GCD40948.1"/>
    </source>
</evidence>